<proteinExistence type="predicted"/>
<dbReference type="InParanoid" id="A0A1Y2GZV7"/>
<dbReference type="Gene3D" id="3.80.10.10">
    <property type="entry name" value="Ribonuclease Inhibitor"/>
    <property type="match status" value="1"/>
</dbReference>
<feature type="non-terminal residue" evidence="1">
    <location>
        <position position="568"/>
    </location>
</feature>
<gene>
    <name evidence="1" type="ORF">BCR41DRAFT_346658</name>
</gene>
<comment type="caution">
    <text evidence="1">The sequence shown here is derived from an EMBL/GenBank/DDBJ whole genome shotgun (WGS) entry which is preliminary data.</text>
</comment>
<name>A0A1Y2GZV7_9FUNG</name>
<organism evidence="1 2">
    <name type="scientific">Lobosporangium transversale</name>
    <dbReference type="NCBI Taxonomy" id="64571"/>
    <lineage>
        <taxon>Eukaryota</taxon>
        <taxon>Fungi</taxon>
        <taxon>Fungi incertae sedis</taxon>
        <taxon>Mucoromycota</taxon>
        <taxon>Mortierellomycotina</taxon>
        <taxon>Mortierellomycetes</taxon>
        <taxon>Mortierellales</taxon>
        <taxon>Mortierellaceae</taxon>
        <taxon>Lobosporangium</taxon>
    </lineage>
</organism>
<protein>
    <recommendedName>
        <fullName evidence="3">F-box domain-containing protein</fullName>
    </recommendedName>
</protein>
<dbReference type="EMBL" id="MCFF01000004">
    <property type="protein sequence ID" value="ORZ27324.1"/>
    <property type="molecule type" value="Genomic_DNA"/>
</dbReference>
<dbReference type="SUPFAM" id="SSF52047">
    <property type="entry name" value="RNI-like"/>
    <property type="match status" value="1"/>
</dbReference>
<dbReference type="Proteomes" id="UP000193648">
    <property type="component" value="Unassembled WGS sequence"/>
</dbReference>
<keyword evidence="2" id="KW-1185">Reference proteome</keyword>
<dbReference type="OrthoDB" id="2441267at2759"/>
<dbReference type="AlphaFoldDB" id="A0A1Y2GZV7"/>
<dbReference type="GeneID" id="33564781"/>
<reference evidence="1 2" key="1">
    <citation type="submission" date="2016-07" db="EMBL/GenBank/DDBJ databases">
        <title>Pervasive Adenine N6-methylation of Active Genes in Fungi.</title>
        <authorList>
            <consortium name="DOE Joint Genome Institute"/>
            <person name="Mondo S.J."/>
            <person name="Dannebaum R.O."/>
            <person name="Kuo R.C."/>
            <person name="Labutti K."/>
            <person name="Haridas S."/>
            <person name="Kuo A."/>
            <person name="Salamov A."/>
            <person name="Ahrendt S.R."/>
            <person name="Lipzen A."/>
            <person name="Sullivan W."/>
            <person name="Andreopoulos W.B."/>
            <person name="Clum A."/>
            <person name="Lindquist E."/>
            <person name="Daum C."/>
            <person name="Ramamoorthy G.K."/>
            <person name="Gryganskyi A."/>
            <person name="Culley D."/>
            <person name="Magnuson J.K."/>
            <person name="James T.Y."/>
            <person name="O'Malley M.A."/>
            <person name="Stajich J.E."/>
            <person name="Spatafora J.W."/>
            <person name="Visel A."/>
            <person name="Grigoriev I.V."/>
        </authorList>
    </citation>
    <scope>NUCLEOTIDE SEQUENCE [LARGE SCALE GENOMIC DNA]</scope>
    <source>
        <strain evidence="1 2">NRRL 3116</strain>
    </source>
</reference>
<evidence type="ECO:0000313" key="2">
    <source>
        <dbReference type="Proteomes" id="UP000193648"/>
    </source>
</evidence>
<dbReference type="RefSeq" id="XP_021885051.1">
    <property type="nucleotide sequence ID" value="XM_022022937.1"/>
</dbReference>
<accession>A0A1Y2GZV7</accession>
<dbReference type="InterPro" id="IPR032675">
    <property type="entry name" value="LRR_dom_sf"/>
</dbReference>
<evidence type="ECO:0000313" key="1">
    <source>
        <dbReference type="EMBL" id="ORZ27324.1"/>
    </source>
</evidence>
<sequence>MSPTATQKALHLPEILDIIARAIPTYDPSSPPPRFYTAYNMLPCLLVCRLWYRCFLPHLYCYCIEHFIDPPHLAAFRSRSHLFRWYESYGKIKDDDLPFEKHAPPTNLVGLVLHELTDTLSGLLWVNQGSQLKQLTWPGYFMVKEIALPYQKALKNLPCLEELDLKRWIMNNDLLYDIFVTSRGSLRTLVMESIAGFDKNLFFSACVNNNNITITKNSKNCNGGIINDSNNESCSISIEKPLLELPRLTRLQMLLDWSQSRAAVLLPSICPALESLQLTVDIEEFDLKQLTATLRAYCPRLKELTYIEGYSMRHKYGYFPDAATYASLFKDSAQHLQSIKLSLPDGLDSYMLGAILEHASTLECIRLSCNFRREAWDNDNIPSLQMPALVKILTSCAQLRKLKVTGMQCHIQEFNILMDEQQPWACRRLESLVLDGYRTSGSTITVGMSENTSDGPDPAVRKMVSKEPLKLCHHEYRDEGWFLTPGLDSTEFCMAVMDGPMKRRFLSYLNNTSSNNNGNNGNTGPVESSSSLSSLPFSHGLHLPVLKTVQLNETVFYREEQLFLREED</sequence>
<evidence type="ECO:0008006" key="3">
    <source>
        <dbReference type="Google" id="ProtNLM"/>
    </source>
</evidence>